<accession>A0ABS2RMB5</accession>
<organism evidence="1 2">
    <name type="scientific">Microlunatus panaciterrae</name>
    <dbReference type="NCBI Taxonomy" id="400768"/>
    <lineage>
        <taxon>Bacteria</taxon>
        <taxon>Bacillati</taxon>
        <taxon>Actinomycetota</taxon>
        <taxon>Actinomycetes</taxon>
        <taxon>Propionibacteriales</taxon>
        <taxon>Propionibacteriaceae</taxon>
        <taxon>Microlunatus</taxon>
    </lineage>
</organism>
<dbReference type="PANTHER" id="PTHR33361:SF2">
    <property type="entry name" value="DUF885 DOMAIN-CONTAINING PROTEIN"/>
    <property type="match status" value="1"/>
</dbReference>
<evidence type="ECO:0000313" key="1">
    <source>
        <dbReference type="EMBL" id="MBM7799737.1"/>
    </source>
</evidence>
<gene>
    <name evidence="1" type="ORF">JOE57_002658</name>
</gene>
<evidence type="ECO:0000313" key="2">
    <source>
        <dbReference type="Proteomes" id="UP000704762"/>
    </source>
</evidence>
<dbReference type="PANTHER" id="PTHR33361">
    <property type="entry name" value="GLR0591 PROTEIN"/>
    <property type="match status" value="1"/>
</dbReference>
<protein>
    <submittedName>
        <fullName evidence="1">Uncharacterized protein (DUF885 family)</fullName>
    </submittedName>
</protein>
<comment type="caution">
    <text evidence="1">The sequence shown here is derived from an EMBL/GenBank/DDBJ whole genome shotgun (WGS) entry which is preliminary data.</text>
</comment>
<keyword evidence="2" id="KW-1185">Reference proteome</keyword>
<dbReference type="Proteomes" id="UP000704762">
    <property type="component" value="Unassembled WGS sequence"/>
</dbReference>
<dbReference type="EMBL" id="JAFBCF010000001">
    <property type="protein sequence ID" value="MBM7799737.1"/>
    <property type="molecule type" value="Genomic_DNA"/>
</dbReference>
<name>A0ABS2RMB5_9ACTN</name>
<reference evidence="1 2" key="1">
    <citation type="submission" date="2021-01" db="EMBL/GenBank/DDBJ databases">
        <title>Sequencing the genomes of 1000 actinobacteria strains.</title>
        <authorList>
            <person name="Klenk H.-P."/>
        </authorList>
    </citation>
    <scope>NUCLEOTIDE SEQUENCE [LARGE SCALE GENOMIC DNA]</scope>
    <source>
        <strain evidence="1 2">DSM 18662</strain>
    </source>
</reference>
<dbReference type="RefSeq" id="WP_338041306.1">
    <property type="nucleotide sequence ID" value="NZ_BAAAQP010000003.1"/>
</dbReference>
<dbReference type="InterPro" id="IPR010281">
    <property type="entry name" value="DUF885"/>
</dbReference>
<dbReference type="Pfam" id="PF05960">
    <property type="entry name" value="DUF885"/>
    <property type="match status" value="1"/>
</dbReference>
<sequence>MSHHPTDPARPLRTIDAIADRYVTECTERYPELATYLGVEGSDDRWSDYSLNGHAERISHVRATIAALEQATPVDDREKVAQEAMLERLSLEVEQYEAHIPTSRVSVIAGGAQEIRSIFDLMPTDTEQAWANIAARLSSIAVPLQQTREALTAEADAGHISAVRQMTGTVEQIRSWTGETGSDDFFAGLAGRIPADFPEALSHRVREAADTARAAFADFGRWMATELSPRAPELDAVGEERYALESRYYLGATIDLRETYAWGWDELHRLQDQQRAIARDLVGTDSIPDAYAFLDADPTRRISGAEQFRAWMQGLADRAVADLAGTHFDIPDEIRRIECCLAPTHDGAIYYTGPTEDFSRPGRMWWAVPDGIDAFSTWKEVTTVYHEGVPGHHLQVAQNAYRKDLLNRWQRQMCWVSGHGEGWALYAERLMDDLGYLDDPGNKMGMLDAQAFRAVRVIIDIGMHLQLEIPKGNAWGFHPGERWTPELGFEFLVGNCSTDEPTLRFELDRYLGWPGQAPSYKVGERIWLQARDEAKARKGAGFDLRRFHADALNLGCLGLDPLRRALARI</sequence>
<proteinExistence type="predicted"/>